<dbReference type="EMBL" id="WMIB01000015">
    <property type="protein sequence ID" value="MTH54508.1"/>
    <property type="molecule type" value="Genomic_DNA"/>
</dbReference>
<feature type="transmembrane region" description="Helical" evidence="1">
    <location>
        <begin position="121"/>
        <end position="136"/>
    </location>
</feature>
<evidence type="ECO:0000256" key="1">
    <source>
        <dbReference type="SAM" id="Phobius"/>
    </source>
</evidence>
<organism evidence="2 3">
    <name type="scientific">Metabacillus mangrovi</name>
    <dbReference type="NCBI Taxonomy" id="1491830"/>
    <lineage>
        <taxon>Bacteria</taxon>
        <taxon>Bacillati</taxon>
        <taxon>Bacillota</taxon>
        <taxon>Bacilli</taxon>
        <taxon>Bacillales</taxon>
        <taxon>Bacillaceae</taxon>
        <taxon>Metabacillus</taxon>
    </lineage>
</organism>
<keyword evidence="1" id="KW-0472">Membrane</keyword>
<keyword evidence="1" id="KW-0812">Transmembrane</keyword>
<dbReference type="AlphaFoldDB" id="A0A7X2V5X0"/>
<keyword evidence="1" id="KW-1133">Transmembrane helix</keyword>
<proteinExistence type="predicted"/>
<name>A0A7X2V5X0_9BACI</name>
<evidence type="ECO:0000313" key="2">
    <source>
        <dbReference type="EMBL" id="MTH54508.1"/>
    </source>
</evidence>
<dbReference type="Proteomes" id="UP000434639">
    <property type="component" value="Unassembled WGS sequence"/>
</dbReference>
<feature type="transmembrane region" description="Helical" evidence="1">
    <location>
        <begin position="99"/>
        <end position="115"/>
    </location>
</feature>
<evidence type="ECO:0008006" key="4">
    <source>
        <dbReference type="Google" id="ProtNLM"/>
    </source>
</evidence>
<feature type="transmembrane region" description="Helical" evidence="1">
    <location>
        <begin position="234"/>
        <end position="255"/>
    </location>
</feature>
<dbReference type="Pfam" id="PF14897">
    <property type="entry name" value="EpsG"/>
    <property type="match status" value="1"/>
</dbReference>
<dbReference type="InterPro" id="IPR049458">
    <property type="entry name" value="EpsG-like"/>
</dbReference>
<gene>
    <name evidence="2" type="ORF">GKZ89_13975</name>
</gene>
<reference evidence="2 3" key="1">
    <citation type="journal article" date="2017" name="Int. J. Syst. Evol. Microbiol.">
        <title>Bacillus mangrovi sp. nov., isolated from a sediment sample from a mangrove forest.</title>
        <authorList>
            <person name="Gupta V."/>
            <person name="Singh P.K."/>
            <person name="Korpole S."/>
            <person name="Tanuku N.R.S."/>
            <person name="Pinnaka A.K."/>
        </authorList>
    </citation>
    <scope>NUCLEOTIDE SEQUENCE [LARGE SCALE GENOMIC DNA]</scope>
    <source>
        <strain evidence="2 3">KCTC 33872</strain>
    </source>
</reference>
<comment type="caution">
    <text evidence="2">The sequence shown here is derived from an EMBL/GenBank/DDBJ whole genome shotgun (WGS) entry which is preliminary data.</text>
</comment>
<keyword evidence="3" id="KW-1185">Reference proteome</keyword>
<feature type="transmembrane region" description="Helical" evidence="1">
    <location>
        <begin position="307"/>
        <end position="329"/>
    </location>
</feature>
<feature type="transmembrane region" description="Helical" evidence="1">
    <location>
        <begin position="262"/>
        <end position="280"/>
    </location>
</feature>
<feature type="transmembrane region" description="Helical" evidence="1">
    <location>
        <begin position="165"/>
        <end position="185"/>
    </location>
</feature>
<sequence>MSAIRSEYILKNDLLDVSNKLKLKKGIYLLISVIIAFLFALPEDITWARDRLNYLTYAESSSIIIQRYLSTGILSIFSNEPLFLVINIILLAMFPPEQIVRIIIFISTLGVLYALGKVTNYSFWIIILFLFIPQIVKNHIIHLRQGLGLSFYLIGLTLNNKFSRYLKVSAVFIHSSFAFLILFEILESFLKKIKFNFALRLVTSTIFLTFFVFLVPELARLFGDRRAADYDFSIAQSASGLGFLLWAVAGSIFILTIKKDKINVIACYGIMFYLVSYFFLDFGARILENIIPLILCAVLKDQKETKIFFIIFLTIYGFIQWYTNGYSFLI</sequence>
<feature type="transmembrane region" description="Helical" evidence="1">
    <location>
        <begin position="68"/>
        <end position="92"/>
    </location>
</feature>
<feature type="transmembrane region" description="Helical" evidence="1">
    <location>
        <begin position="27"/>
        <end position="48"/>
    </location>
</feature>
<protein>
    <recommendedName>
        <fullName evidence="4">EpsG family protein</fullName>
    </recommendedName>
</protein>
<feature type="transmembrane region" description="Helical" evidence="1">
    <location>
        <begin position="197"/>
        <end position="214"/>
    </location>
</feature>
<evidence type="ECO:0000313" key="3">
    <source>
        <dbReference type="Proteomes" id="UP000434639"/>
    </source>
</evidence>
<accession>A0A7X2V5X0</accession>